<accession>A0ABP6VBA8</accession>
<keyword evidence="4 6" id="KW-1133">Transmembrane helix</keyword>
<feature type="transmembrane region" description="Helical" evidence="6">
    <location>
        <begin position="252"/>
        <end position="268"/>
    </location>
</feature>
<dbReference type="PANTHER" id="PTHR32322:SF2">
    <property type="entry name" value="EAMA DOMAIN-CONTAINING PROTEIN"/>
    <property type="match status" value="1"/>
</dbReference>
<dbReference type="SUPFAM" id="SSF103481">
    <property type="entry name" value="Multidrug resistance efflux transporter EmrE"/>
    <property type="match status" value="2"/>
</dbReference>
<feature type="transmembrane region" description="Helical" evidence="6">
    <location>
        <begin position="92"/>
        <end position="115"/>
    </location>
</feature>
<keyword evidence="5 6" id="KW-0472">Membrane</keyword>
<name>A0ABP6VBA8_9GAMM</name>
<feature type="transmembrane region" description="Helical" evidence="6">
    <location>
        <begin position="274"/>
        <end position="291"/>
    </location>
</feature>
<organism evidence="8 9">
    <name type="scientific">Zobellella aerophila</name>
    <dbReference type="NCBI Taxonomy" id="870480"/>
    <lineage>
        <taxon>Bacteria</taxon>
        <taxon>Pseudomonadati</taxon>
        <taxon>Pseudomonadota</taxon>
        <taxon>Gammaproteobacteria</taxon>
        <taxon>Aeromonadales</taxon>
        <taxon>Aeromonadaceae</taxon>
        <taxon>Zobellella</taxon>
    </lineage>
</organism>
<dbReference type="PANTHER" id="PTHR32322">
    <property type="entry name" value="INNER MEMBRANE TRANSPORTER"/>
    <property type="match status" value="1"/>
</dbReference>
<dbReference type="Gene3D" id="1.10.3730.20">
    <property type="match status" value="1"/>
</dbReference>
<dbReference type="InterPro" id="IPR000620">
    <property type="entry name" value="EamA_dom"/>
</dbReference>
<comment type="caution">
    <text evidence="8">The sequence shown here is derived from an EMBL/GenBank/DDBJ whole genome shotgun (WGS) entry which is preliminary data.</text>
</comment>
<feature type="domain" description="EamA" evidence="7">
    <location>
        <begin position="155"/>
        <end position="291"/>
    </location>
</feature>
<evidence type="ECO:0000256" key="3">
    <source>
        <dbReference type="ARBA" id="ARBA00022692"/>
    </source>
</evidence>
<dbReference type="Pfam" id="PF00892">
    <property type="entry name" value="EamA"/>
    <property type="match status" value="2"/>
</dbReference>
<evidence type="ECO:0000313" key="9">
    <source>
        <dbReference type="Proteomes" id="UP001500795"/>
    </source>
</evidence>
<comment type="subcellular location">
    <subcellularLocation>
        <location evidence="1">Membrane</location>
        <topology evidence="1">Multi-pass membrane protein</topology>
    </subcellularLocation>
</comment>
<reference evidence="9" key="1">
    <citation type="journal article" date="2019" name="Int. J. Syst. Evol. Microbiol.">
        <title>The Global Catalogue of Microorganisms (GCM) 10K type strain sequencing project: providing services to taxonomists for standard genome sequencing and annotation.</title>
        <authorList>
            <consortium name="The Broad Institute Genomics Platform"/>
            <consortium name="The Broad Institute Genome Sequencing Center for Infectious Disease"/>
            <person name="Wu L."/>
            <person name="Ma J."/>
        </authorList>
    </citation>
    <scope>NUCLEOTIDE SEQUENCE [LARGE SCALE GENOMIC DNA]</scope>
    <source>
        <strain evidence="9">JCM 17110</strain>
    </source>
</reference>
<feature type="domain" description="EamA" evidence="7">
    <location>
        <begin position="9"/>
        <end position="141"/>
    </location>
</feature>
<evidence type="ECO:0000256" key="6">
    <source>
        <dbReference type="SAM" id="Phobius"/>
    </source>
</evidence>
<evidence type="ECO:0000256" key="5">
    <source>
        <dbReference type="ARBA" id="ARBA00023136"/>
    </source>
</evidence>
<evidence type="ECO:0000259" key="7">
    <source>
        <dbReference type="Pfam" id="PF00892"/>
    </source>
</evidence>
<sequence>MHDMKYLPVMAFLALGVIWGSNFVYMKLAAELISPAQIVLLRVASGLLPIALYAYFKGGLKLAHLKHSRHFLVMSLLATVIYYYGFAKGSSLLPSGVAGALSGTIPVFALLMGMLLLSGEPVSIKRVLGLVAGFSGILLIARPFSDDVAATNLEGVVYMISGSLSVGASFIYARKYIVPLNISSAALTTYQLGLSLLILCIITDYNGIANINDDLHAMAGVLLGLGLLGTGLACLIYYYLIDQWGAVSASSVTYIPPLVALLIGSTLMGEDIGAIEYLATGLIFAAVLLINQKTRNTVAEPMPGKRLVPEDL</sequence>
<evidence type="ECO:0000313" key="8">
    <source>
        <dbReference type="EMBL" id="GAA3530800.1"/>
    </source>
</evidence>
<evidence type="ECO:0000256" key="1">
    <source>
        <dbReference type="ARBA" id="ARBA00004141"/>
    </source>
</evidence>
<evidence type="ECO:0000256" key="4">
    <source>
        <dbReference type="ARBA" id="ARBA00022989"/>
    </source>
</evidence>
<feature type="transmembrane region" description="Helical" evidence="6">
    <location>
        <begin position="127"/>
        <end position="144"/>
    </location>
</feature>
<feature type="transmembrane region" description="Helical" evidence="6">
    <location>
        <begin position="36"/>
        <end position="56"/>
    </location>
</feature>
<evidence type="ECO:0000256" key="2">
    <source>
        <dbReference type="ARBA" id="ARBA00007362"/>
    </source>
</evidence>
<protein>
    <submittedName>
        <fullName evidence="8">DMT family transporter</fullName>
    </submittedName>
</protein>
<feature type="transmembrane region" description="Helical" evidence="6">
    <location>
        <begin position="156"/>
        <end position="173"/>
    </location>
</feature>
<keyword evidence="9" id="KW-1185">Reference proteome</keyword>
<dbReference type="InterPro" id="IPR050638">
    <property type="entry name" value="AA-Vitamin_Transporters"/>
</dbReference>
<gene>
    <name evidence="8" type="ORF">GCM10022394_07600</name>
</gene>
<feature type="transmembrane region" description="Helical" evidence="6">
    <location>
        <begin position="68"/>
        <end position="86"/>
    </location>
</feature>
<feature type="transmembrane region" description="Helical" evidence="6">
    <location>
        <begin position="185"/>
        <end position="205"/>
    </location>
</feature>
<dbReference type="InterPro" id="IPR037185">
    <property type="entry name" value="EmrE-like"/>
</dbReference>
<proteinExistence type="inferred from homology"/>
<dbReference type="Proteomes" id="UP001500795">
    <property type="component" value="Unassembled WGS sequence"/>
</dbReference>
<keyword evidence="3 6" id="KW-0812">Transmembrane</keyword>
<feature type="transmembrane region" description="Helical" evidence="6">
    <location>
        <begin position="217"/>
        <end position="240"/>
    </location>
</feature>
<dbReference type="EMBL" id="BAABCX010000001">
    <property type="protein sequence ID" value="GAA3530800.1"/>
    <property type="molecule type" value="Genomic_DNA"/>
</dbReference>
<comment type="similarity">
    <text evidence="2">Belongs to the EamA transporter family.</text>
</comment>